<proteinExistence type="predicted"/>
<feature type="region of interest" description="Disordered" evidence="1">
    <location>
        <begin position="1"/>
        <end position="63"/>
    </location>
</feature>
<dbReference type="AlphaFoldDB" id="A0A4S4FTB2"/>
<keyword evidence="3" id="KW-1185">Reference proteome</keyword>
<dbReference type="EMBL" id="SSSM01000001">
    <property type="protein sequence ID" value="THG32995.1"/>
    <property type="molecule type" value="Genomic_DNA"/>
</dbReference>
<evidence type="ECO:0000313" key="2">
    <source>
        <dbReference type="EMBL" id="THG32995.1"/>
    </source>
</evidence>
<reference evidence="2 3" key="1">
    <citation type="submission" date="2019-04" db="EMBL/GenBank/DDBJ databases">
        <authorList>
            <person name="Jiang L."/>
        </authorList>
    </citation>
    <scope>NUCLEOTIDE SEQUENCE [LARGE SCALE GENOMIC DNA]</scope>
    <source>
        <strain evidence="2 3">YIM 131853</strain>
    </source>
</reference>
<sequence>MTDDDFEAKRRDQLTSAPGDKPDREGSDAEQSAAPRIETSETESGAVRIDIADTAAVRPGKSD</sequence>
<protein>
    <recommendedName>
        <fullName evidence="4">Multidrug transporter</fullName>
    </recommendedName>
</protein>
<evidence type="ECO:0000256" key="1">
    <source>
        <dbReference type="SAM" id="MobiDB-lite"/>
    </source>
</evidence>
<dbReference type="OrthoDB" id="5120364at2"/>
<dbReference type="Proteomes" id="UP000309133">
    <property type="component" value="Unassembled WGS sequence"/>
</dbReference>
<accession>A0A4S4FTB2</accession>
<comment type="caution">
    <text evidence="2">The sequence shown here is derived from an EMBL/GenBank/DDBJ whole genome shotgun (WGS) entry which is preliminary data.</text>
</comment>
<name>A0A4S4FTB2_9MICO</name>
<dbReference type="RefSeq" id="WP_136425776.1">
    <property type="nucleotide sequence ID" value="NZ_SSSM01000001.1"/>
</dbReference>
<organism evidence="2 3">
    <name type="scientific">Naasia lichenicola</name>
    <dbReference type="NCBI Taxonomy" id="2565933"/>
    <lineage>
        <taxon>Bacteria</taxon>
        <taxon>Bacillati</taxon>
        <taxon>Actinomycetota</taxon>
        <taxon>Actinomycetes</taxon>
        <taxon>Micrococcales</taxon>
        <taxon>Microbacteriaceae</taxon>
        <taxon>Naasia</taxon>
    </lineage>
</organism>
<gene>
    <name evidence="2" type="ORF">E6C64_01100</name>
</gene>
<evidence type="ECO:0008006" key="4">
    <source>
        <dbReference type="Google" id="ProtNLM"/>
    </source>
</evidence>
<evidence type="ECO:0000313" key="3">
    <source>
        <dbReference type="Proteomes" id="UP000309133"/>
    </source>
</evidence>